<protein>
    <submittedName>
        <fullName evidence="2">Uncharacterized protein</fullName>
    </submittedName>
</protein>
<keyword evidence="3" id="KW-1185">Reference proteome</keyword>
<proteinExistence type="predicted"/>
<gene>
    <name evidence="2" type="ORF">H8S45_11170</name>
</gene>
<accession>A0A923LXB8</accession>
<reference evidence="2" key="1">
    <citation type="submission" date="2020-08" db="EMBL/GenBank/DDBJ databases">
        <title>Genome public.</title>
        <authorList>
            <person name="Liu C."/>
            <person name="Sun Q."/>
        </authorList>
    </citation>
    <scope>NUCLEOTIDE SEQUENCE</scope>
    <source>
        <strain evidence="2">NSJ-28</strain>
    </source>
</reference>
<dbReference type="EMBL" id="JACOPL010000010">
    <property type="protein sequence ID" value="MBC5726017.1"/>
    <property type="molecule type" value="Genomic_DNA"/>
</dbReference>
<sequence>MNEISALWQSAPWLVVGGALVLINIVLLLLKLTRKLIFLAAGALLIAVGIYTGVIDAPVGLLALPFFAI</sequence>
<evidence type="ECO:0000313" key="3">
    <source>
        <dbReference type="Proteomes" id="UP000606499"/>
    </source>
</evidence>
<dbReference type="AlphaFoldDB" id="A0A923LXB8"/>
<feature type="transmembrane region" description="Helical" evidence="1">
    <location>
        <begin position="37"/>
        <end position="68"/>
    </location>
</feature>
<organism evidence="2 3">
    <name type="scientific">Agathobaculum faecis</name>
    <dbReference type="NCBI Taxonomy" id="2763013"/>
    <lineage>
        <taxon>Bacteria</taxon>
        <taxon>Bacillati</taxon>
        <taxon>Bacillota</taxon>
        <taxon>Clostridia</taxon>
        <taxon>Eubacteriales</taxon>
        <taxon>Butyricicoccaceae</taxon>
        <taxon>Agathobaculum</taxon>
    </lineage>
</organism>
<keyword evidence="1" id="KW-0812">Transmembrane</keyword>
<dbReference type="RefSeq" id="WP_054328011.1">
    <property type="nucleotide sequence ID" value="NZ_JACOPL010000010.1"/>
</dbReference>
<keyword evidence="1" id="KW-1133">Transmembrane helix</keyword>
<evidence type="ECO:0000256" key="1">
    <source>
        <dbReference type="SAM" id="Phobius"/>
    </source>
</evidence>
<feature type="transmembrane region" description="Helical" evidence="1">
    <location>
        <begin position="12"/>
        <end position="30"/>
    </location>
</feature>
<comment type="caution">
    <text evidence="2">The sequence shown here is derived from an EMBL/GenBank/DDBJ whole genome shotgun (WGS) entry which is preliminary data.</text>
</comment>
<evidence type="ECO:0000313" key="2">
    <source>
        <dbReference type="EMBL" id="MBC5726017.1"/>
    </source>
</evidence>
<keyword evidence="1" id="KW-0472">Membrane</keyword>
<name>A0A923LXB8_9FIRM</name>
<dbReference type="Proteomes" id="UP000606499">
    <property type="component" value="Unassembled WGS sequence"/>
</dbReference>